<organism evidence="7 8">
    <name type="scientific">Coraliomargarita akajimensis (strain DSM 45221 / IAM 15411 / JCM 23193 / KCTC 12865 / 04OKA010-24)</name>
    <dbReference type="NCBI Taxonomy" id="583355"/>
    <lineage>
        <taxon>Bacteria</taxon>
        <taxon>Pseudomonadati</taxon>
        <taxon>Verrucomicrobiota</taxon>
        <taxon>Opitutia</taxon>
        <taxon>Puniceicoccales</taxon>
        <taxon>Coraliomargaritaceae</taxon>
        <taxon>Coraliomargarita</taxon>
    </lineage>
</organism>
<comment type="cofactor">
    <cofactor evidence="1">
        <name>Zn(2+)</name>
        <dbReference type="ChEBI" id="CHEBI:29105"/>
    </cofactor>
</comment>
<dbReference type="GO" id="GO:0004181">
    <property type="term" value="F:metallocarboxypeptidase activity"/>
    <property type="evidence" value="ECO:0007669"/>
    <property type="project" value="InterPro"/>
</dbReference>
<dbReference type="CDD" id="cd06231">
    <property type="entry name" value="M14_REP34-like"/>
    <property type="match status" value="1"/>
</dbReference>
<dbReference type="KEGG" id="caa:Caka_1921"/>
<protein>
    <submittedName>
        <fullName evidence="7">Succinylglutamate desuccinylase/aspartoacylase</fullName>
    </submittedName>
</protein>
<accession>D5EKN2</accession>
<evidence type="ECO:0000256" key="3">
    <source>
        <dbReference type="ARBA" id="ARBA00022801"/>
    </source>
</evidence>
<dbReference type="Proteomes" id="UP000000925">
    <property type="component" value="Chromosome"/>
</dbReference>
<dbReference type="OrthoDB" id="184972at2"/>
<dbReference type="InterPro" id="IPR000834">
    <property type="entry name" value="Peptidase_M14"/>
</dbReference>
<dbReference type="GO" id="GO:0016788">
    <property type="term" value="F:hydrolase activity, acting on ester bonds"/>
    <property type="evidence" value="ECO:0007669"/>
    <property type="project" value="InterPro"/>
</dbReference>
<dbReference type="eggNOG" id="COG3608">
    <property type="taxonomic scope" value="Bacteria"/>
</dbReference>
<reference evidence="7 8" key="1">
    <citation type="journal article" date="2010" name="Stand. Genomic Sci.">
        <title>Complete genome sequence of Coraliomargarita akajimensis type strain (04OKA010-24).</title>
        <authorList>
            <person name="Mavromatis K."/>
            <person name="Abt B."/>
            <person name="Brambilla E."/>
            <person name="Lapidus A."/>
            <person name="Copeland A."/>
            <person name="Deshpande S."/>
            <person name="Nolan M."/>
            <person name="Lucas S."/>
            <person name="Tice H."/>
            <person name="Cheng J.F."/>
            <person name="Han C."/>
            <person name="Detter J.C."/>
            <person name="Woyke T."/>
            <person name="Goodwin L."/>
            <person name="Pitluck S."/>
            <person name="Held B."/>
            <person name="Brettin T."/>
            <person name="Tapia R."/>
            <person name="Ivanova N."/>
            <person name="Mikhailova N."/>
            <person name="Pati A."/>
            <person name="Liolios K."/>
            <person name="Chen A."/>
            <person name="Palaniappan K."/>
            <person name="Land M."/>
            <person name="Hauser L."/>
            <person name="Chang Y.J."/>
            <person name="Jeffries C.D."/>
            <person name="Rohde M."/>
            <person name="Goker M."/>
            <person name="Bristow J."/>
            <person name="Eisen J.A."/>
            <person name="Markowitz V."/>
            <person name="Hugenholtz P."/>
            <person name="Klenk H.P."/>
            <person name="Kyrpides N.C."/>
        </authorList>
    </citation>
    <scope>NUCLEOTIDE SEQUENCE [LARGE SCALE GENOMIC DNA]</scope>
    <source>
        <strain evidence="8">DSM 45221 / IAM 15411 / JCM 23193 / KCTC 12865</strain>
    </source>
</reference>
<dbReference type="SUPFAM" id="SSF53187">
    <property type="entry name" value="Zn-dependent exopeptidases"/>
    <property type="match status" value="1"/>
</dbReference>
<dbReference type="STRING" id="583355.Caka_1921"/>
<dbReference type="InterPro" id="IPR055438">
    <property type="entry name" value="AstE_AspA_cat"/>
</dbReference>
<dbReference type="EMBL" id="CP001998">
    <property type="protein sequence ID" value="ADE54939.1"/>
    <property type="molecule type" value="Genomic_DNA"/>
</dbReference>
<proteinExistence type="inferred from homology"/>
<evidence type="ECO:0000256" key="2">
    <source>
        <dbReference type="ARBA" id="ARBA00022723"/>
    </source>
</evidence>
<dbReference type="Gene3D" id="3.40.630.10">
    <property type="entry name" value="Zn peptidases"/>
    <property type="match status" value="1"/>
</dbReference>
<evidence type="ECO:0000313" key="8">
    <source>
        <dbReference type="Proteomes" id="UP000000925"/>
    </source>
</evidence>
<dbReference type="PROSITE" id="PS52035">
    <property type="entry name" value="PEPTIDASE_M14"/>
    <property type="match status" value="1"/>
</dbReference>
<dbReference type="HOGENOM" id="CLU_1045086_0_0_0"/>
<dbReference type="Pfam" id="PF24827">
    <property type="entry name" value="AstE_AspA_cat"/>
    <property type="match status" value="1"/>
</dbReference>
<feature type="domain" description="Peptidase M14" evidence="6">
    <location>
        <begin position="1"/>
        <end position="247"/>
    </location>
</feature>
<evidence type="ECO:0000313" key="7">
    <source>
        <dbReference type="EMBL" id="ADE54939.1"/>
    </source>
</evidence>
<dbReference type="AlphaFoldDB" id="D5EKN2"/>
<comment type="similarity">
    <text evidence="5">Belongs to the peptidase M14 family.</text>
</comment>
<gene>
    <name evidence="7" type="ordered locus">Caka_1921</name>
</gene>
<evidence type="ECO:0000256" key="1">
    <source>
        <dbReference type="ARBA" id="ARBA00001947"/>
    </source>
</evidence>
<evidence type="ECO:0000256" key="5">
    <source>
        <dbReference type="PROSITE-ProRule" id="PRU01379"/>
    </source>
</evidence>
<feature type="active site" description="Proton donor/acceptor" evidence="5">
    <location>
        <position position="222"/>
    </location>
</feature>
<evidence type="ECO:0000256" key="4">
    <source>
        <dbReference type="ARBA" id="ARBA00022833"/>
    </source>
</evidence>
<dbReference type="GO" id="GO:0008270">
    <property type="term" value="F:zinc ion binding"/>
    <property type="evidence" value="ECO:0007669"/>
    <property type="project" value="InterPro"/>
</dbReference>
<dbReference type="GO" id="GO:0006508">
    <property type="term" value="P:proteolysis"/>
    <property type="evidence" value="ECO:0007669"/>
    <property type="project" value="InterPro"/>
</dbReference>
<evidence type="ECO:0000259" key="6">
    <source>
        <dbReference type="PROSITE" id="PS52035"/>
    </source>
</evidence>
<name>D5EKN2_CORAD</name>
<keyword evidence="3" id="KW-0378">Hydrolase</keyword>
<sequence length="257" mass="28743">MNPATSVRDLIQEITQAATDAQFKLTEYGSIDQWPLIVLQRGSEQFPSKQVYLSSGIHGDEPAGPQALLDLLREHALPAEFNYTIFPVLNPAGLEAGTRESPAGIDLNRDYQLPESTEIQQQLTWIEQTLNAPIHLSMHLHEDWESSGFYHYELNFTDHPGFSPQMQAAARTVMPIETATEIDGLPAQNGLIRPPHMPVVEEGLPEALYIKQQFAGLNYTIETPSSRHFRERVDTQKAVILAALDTLRKDNQSSLTT</sequence>
<dbReference type="RefSeq" id="WP_013043661.1">
    <property type="nucleotide sequence ID" value="NC_014008.1"/>
</dbReference>
<keyword evidence="8" id="KW-1185">Reference proteome</keyword>
<keyword evidence="4" id="KW-0862">Zinc</keyword>
<keyword evidence="2" id="KW-0479">Metal-binding</keyword>